<accession>C0D7L5</accession>
<proteinExistence type="predicted"/>
<gene>
    <name evidence="1" type="ORF">CLOSTASPAR_05261</name>
</gene>
<dbReference type="AlphaFoldDB" id="C0D7L5"/>
<name>C0D7L5_9FIRM</name>
<dbReference type="HOGENOM" id="CLU_3133941_0_0_9"/>
<protein>
    <submittedName>
        <fullName evidence="1">Uncharacterized protein</fullName>
    </submittedName>
</protein>
<sequence length="49" mass="5739">MISPALYFPFSVFIIINYGRIHNQNMEYAVCKFLTILAHTMSTIKIWNS</sequence>
<reference evidence="1 2" key="1">
    <citation type="submission" date="2009-02" db="EMBL/GenBank/DDBJ databases">
        <title>Draft genome sequence of Clostridium asparagiforme (DSM 15981).</title>
        <authorList>
            <person name="Sudarsanam P."/>
            <person name="Ley R."/>
            <person name="Guruge J."/>
            <person name="Turnbaugh P.J."/>
            <person name="Mahowald M."/>
            <person name="Liep D."/>
            <person name="Gordon J."/>
        </authorList>
    </citation>
    <scope>NUCLEOTIDE SEQUENCE [LARGE SCALE GENOMIC DNA]</scope>
    <source>
        <strain evidence="1 2">DSM 15981</strain>
    </source>
</reference>
<dbReference type="EMBL" id="ACCJ01000436">
    <property type="protein sequence ID" value="EEG52634.1"/>
    <property type="molecule type" value="Genomic_DNA"/>
</dbReference>
<evidence type="ECO:0000313" key="1">
    <source>
        <dbReference type="EMBL" id="EEG52634.1"/>
    </source>
</evidence>
<dbReference type="Proteomes" id="UP000004756">
    <property type="component" value="Unassembled WGS sequence"/>
</dbReference>
<keyword evidence="2" id="KW-1185">Reference proteome</keyword>
<evidence type="ECO:0000313" key="2">
    <source>
        <dbReference type="Proteomes" id="UP000004756"/>
    </source>
</evidence>
<organism evidence="1 2">
    <name type="scientific">[Clostridium] asparagiforme DSM 15981</name>
    <dbReference type="NCBI Taxonomy" id="518636"/>
    <lineage>
        <taxon>Bacteria</taxon>
        <taxon>Bacillati</taxon>
        <taxon>Bacillota</taxon>
        <taxon>Clostridia</taxon>
        <taxon>Lachnospirales</taxon>
        <taxon>Lachnospiraceae</taxon>
        <taxon>Enterocloster</taxon>
    </lineage>
</organism>
<comment type="caution">
    <text evidence="1">The sequence shown here is derived from an EMBL/GenBank/DDBJ whole genome shotgun (WGS) entry which is preliminary data.</text>
</comment>